<evidence type="ECO:0000313" key="2">
    <source>
        <dbReference type="EMBL" id="KXS98084.1"/>
    </source>
</evidence>
<keyword evidence="3" id="KW-1185">Reference proteome</keyword>
<sequence>MTNFVATPRNYLPFFDSWNEGFGQHFPCFVPVIHRHTNHQDLFHHVRAGTTCKKDDRSNSCSSADEAVCNARIASAHQAYDQQRLQEAIMDLLQRKMCNMHLKLYADSSKSVRLHGWAWKLARMLLLSTYDPDGHDVLKFDERACVGRGRRSRVAEARAGAEASQWHLASASKPKHFRKRKRDDHDQGDGLERLATDRPMTAQRIAHENVLGRDGKAAVCQRSSSSDAASSENLDWNSFIALWQTRLSFKTSTGSTSQRVQSRDQKQKKAPPKHAKPLTVTYPFRVLHGLRPDRAVALANR</sequence>
<feature type="compositionally biased region" description="Polar residues" evidence="1">
    <location>
        <begin position="251"/>
        <end position="260"/>
    </location>
</feature>
<accession>A0A139H6M2</accession>
<proteinExistence type="predicted"/>
<dbReference type="AlphaFoldDB" id="A0A139H6M2"/>
<reference evidence="2 3" key="1">
    <citation type="submission" date="2015-07" db="EMBL/GenBank/DDBJ databases">
        <title>Comparative genomics of the Sigatoka disease complex on banana suggests a link between parallel evolutionary changes in Pseudocercospora fijiensis and Pseudocercospora eumusae and increased virulence on the banana host.</title>
        <authorList>
            <person name="Chang T.-C."/>
            <person name="Salvucci A."/>
            <person name="Crous P.W."/>
            <person name="Stergiopoulos I."/>
        </authorList>
    </citation>
    <scope>NUCLEOTIDE SEQUENCE [LARGE SCALE GENOMIC DNA]</scope>
    <source>
        <strain evidence="2 3">CBS 114824</strain>
    </source>
</reference>
<dbReference type="Proteomes" id="UP000070133">
    <property type="component" value="Unassembled WGS sequence"/>
</dbReference>
<evidence type="ECO:0000256" key="1">
    <source>
        <dbReference type="SAM" id="MobiDB-lite"/>
    </source>
</evidence>
<feature type="region of interest" description="Disordered" evidence="1">
    <location>
        <begin position="163"/>
        <end position="203"/>
    </location>
</feature>
<comment type="caution">
    <text evidence="2">The sequence shown here is derived from an EMBL/GenBank/DDBJ whole genome shotgun (WGS) entry which is preliminary data.</text>
</comment>
<protein>
    <submittedName>
        <fullName evidence="2">Uncharacterized protein</fullName>
    </submittedName>
</protein>
<feature type="compositionally biased region" description="Basic residues" evidence="1">
    <location>
        <begin position="173"/>
        <end position="182"/>
    </location>
</feature>
<feature type="region of interest" description="Disordered" evidence="1">
    <location>
        <begin position="251"/>
        <end position="275"/>
    </location>
</feature>
<gene>
    <name evidence="2" type="ORF">AC578_1471</name>
</gene>
<evidence type="ECO:0000313" key="3">
    <source>
        <dbReference type="Proteomes" id="UP000070133"/>
    </source>
</evidence>
<feature type="compositionally biased region" description="Basic and acidic residues" evidence="1">
    <location>
        <begin position="183"/>
        <end position="196"/>
    </location>
</feature>
<name>A0A139H6M2_9PEZI</name>
<dbReference type="EMBL" id="LFZN01000123">
    <property type="protein sequence ID" value="KXS98084.1"/>
    <property type="molecule type" value="Genomic_DNA"/>
</dbReference>
<organism evidence="2 3">
    <name type="scientific">Pseudocercospora eumusae</name>
    <dbReference type="NCBI Taxonomy" id="321146"/>
    <lineage>
        <taxon>Eukaryota</taxon>
        <taxon>Fungi</taxon>
        <taxon>Dikarya</taxon>
        <taxon>Ascomycota</taxon>
        <taxon>Pezizomycotina</taxon>
        <taxon>Dothideomycetes</taxon>
        <taxon>Dothideomycetidae</taxon>
        <taxon>Mycosphaerellales</taxon>
        <taxon>Mycosphaerellaceae</taxon>
        <taxon>Pseudocercospora</taxon>
    </lineage>
</organism>